<dbReference type="EMBL" id="JH659353">
    <property type="protein sequence ID" value="EXK27029.1"/>
    <property type="molecule type" value="Genomic_DNA"/>
</dbReference>
<gene>
    <name evidence="1" type="ORF">FOMG_16467</name>
</gene>
<name>W9Z5I5_FUSOX</name>
<reference evidence="1" key="2">
    <citation type="submission" date="2012-05" db="EMBL/GenBank/DDBJ databases">
        <title>Annotation of the Genome Sequence of Fusarium oxysporum f. sp. melonis 26406.</title>
        <authorList>
            <consortium name="The Broad Institute Genomics Platform"/>
            <person name="Ma L.-J."/>
            <person name="Corby-Kistler H."/>
            <person name="Broz K."/>
            <person name="Gale L.R."/>
            <person name="Jonkers W."/>
            <person name="O'Donnell K."/>
            <person name="Ploetz R."/>
            <person name="Steinberg C."/>
            <person name="Schwartz D.C."/>
            <person name="VanEtten H."/>
            <person name="Zhou S."/>
            <person name="Young S.K."/>
            <person name="Zeng Q."/>
            <person name="Gargeya S."/>
            <person name="Fitzgerald M."/>
            <person name="Abouelleil A."/>
            <person name="Alvarado L."/>
            <person name="Chapman S.B."/>
            <person name="Gainer-Dewar J."/>
            <person name="Goldberg J."/>
            <person name="Griggs A."/>
            <person name="Gujja S."/>
            <person name="Hansen M."/>
            <person name="Howarth C."/>
            <person name="Imamovic A."/>
            <person name="Ireland A."/>
            <person name="Larimer J."/>
            <person name="McCowan C."/>
            <person name="Murphy C."/>
            <person name="Pearson M."/>
            <person name="Poon T.W."/>
            <person name="Priest M."/>
            <person name="Roberts A."/>
            <person name="Saif S."/>
            <person name="Shea T."/>
            <person name="Sykes S."/>
            <person name="Wortman J."/>
            <person name="Nusbaum C."/>
            <person name="Birren B."/>
        </authorList>
    </citation>
    <scope>NUCLEOTIDE SEQUENCE</scope>
    <source>
        <strain evidence="1">26406</strain>
    </source>
</reference>
<dbReference type="AlphaFoldDB" id="W9Z5I5"/>
<reference evidence="1" key="1">
    <citation type="submission" date="2012-04" db="EMBL/GenBank/DDBJ databases">
        <title>The Genome Sequence of Fusarium oxysporum melonis.</title>
        <authorList>
            <consortium name="The Broad Institute Genome Sequencing Platform"/>
            <person name="Ma L.-J."/>
            <person name="Gale L.R."/>
            <person name="Schwartz D.C."/>
            <person name="Zhou S."/>
            <person name="Corby-Kistler H."/>
            <person name="Young S.K."/>
            <person name="Zeng Q."/>
            <person name="Gargeya S."/>
            <person name="Fitzgerald M."/>
            <person name="Haas B."/>
            <person name="Abouelleil A."/>
            <person name="Alvarado L."/>
            <person name="Arachchi H.M."/>
            <person name="Berlin A."/>
            <person name="Brown A."/>
            <person name="Chapman S.B."/>
            <person name="Chen Z."/>
            <person name="Dunbar C."/>
            <person name="Freedman E."/>
            <person name="Gearin G."/>
            <person name="Goldberg J."/>
            <person name="Griggs A."/>
            <person name="Gujja S."/>
            <person name="Heiman D."/>
            <person name="Howarth C."/>
            <person name="Larson L."/>
            <person name="Lui A."/>
            <person name="MacDonald P.J.P."/>
            <person name="Montmayeur A."/>
            <person name="Murphy C."/>
            <person name="Neiman D."/>
            <person name="Pearson M."/>
            <person name="Priest M."/>
            <person name="Roberts A."/>
            <person name="Saif S."/>
            <person name="Shea T."/>
            <person name="Shenoy N."/>
            <person name="Sisk P."/>
            <person name="Stolte C."/>
            <person name="Sykes S."/>
            <person name="Wortman J."/>
            <person name="Nusbaum C."/>
            <person name="Birren B."/>
        </authorList>
    </citation>
    <scope>NUCLEOTIDE SEQUENCE</scope>
    <source>
        <strain evidence="1">26406</strain>
    </source>
</reference>
<evidence type="ECO:0000313" key="1">
    <source>
        <dbReference type="EMBL" id="EXK27029.1"/>
    </source>
</evidence>
<evidence type="ECO:0008006" key="2">
    <source>
        <dbReference type="Google" id="ProtNLM"/>
    </source>
</evidence>
<dbReference type="HOGENOM" id="CLU_128845_0_0_1"/>
<proteinExistence type="predicted"/>
<dbReference type="OrthoDB" id="5068804at2759"/>
<protein>
    <recommendedName>
        <fullName evidence="2">Phytanoyl-CoA dioxygenase</fullName>
    </recommendedName>
</protein>
<sequence>MTASSGSIFETSHIASSIRAEDALEFFNVHGLFYQENAEIGKLVDGLYKTNRVRSDETSLEYFKPTLCKDARLRSILDAYPIASKFRQAWGIVPNTYYSWDNPSPKVDDAIIVYMLGPRSQGKCCAGSHKRTIEVDQPSDDGTYHLKDECLESYTKVDFCMVDGGVLLIHPVLAHRTEIGRSMIFGAWKEAI</sequence>
<organism evidence="1">
    <name type="scientific">Fusarium oxysporum f. sp. melonis 26406</name>
    <dbReference type="NCBI Taxonomy" id="1089452"/>
    <lineage>
        <taxon>Eukaryota</taxon>
        <taxon>Fungi</taxon>
        <taxon>Dikarya</taxon>
        <taxon>Ascomycota</taxon>
        <taxon>Pezizomycotina</taxon>
        <taxon>Sordariomycetes</taxon>
        <taxon>Hypocreomycetidae</taxon>
        <taxon>Hypocreales</taxon>
        <taxon>Nectriaceae</taxon>
        <taxon>Fusarium</taxon>
        <taxon>Fusarium oxysporum species complex</taxon>
    </lineage>
</organism>
<accession>W9Z5I5</accession>
<dbReference type="Proteomes" id="UP000030703">
    <property type="component" value="Unassembled WGS sequence"/>
</dbReference>
<dbReference type="VEuPathDB" id="FungiDB:FOMG_16467"/>